<dbReference type="Gene3D" id="1.10.10.10">
    <property type="entry name" value="Winged helix-like DNA-binding domain superfamily/Winged helix DNA-binding domain"/>
    <property type="match status" value="1"/>
</dbReference>
<name>A0A1Q8ZWJ4_9HYPH</name>
<dbReference type="PANTHER" id="PTHR43736">
    <property type="entry name" value="ADP-RIBOSE PYROPHOSPHATASE"/>
    <property type="match status" value="1"/>
</dbReference>
<dbReference type="AlphaFoldDB" id="A0A1Q8ZWJ4"/>
<dbReference type="InterPro" id="IPR036388">
    <property type="entry name" value="WH-like_DNA-bd_sf"/>
</dbReference>
<dbReference type="Gene3D" id="3.90.79.10">
    <property type="entry name" value="Nucleoside Triphosphate Pyrophosphohydrolase"/>
    <property type="match status" value="1"/>
</dbReference>
<dbReference type="Proteomes" id="UP000186894">
    <property type="component" value="Unassembled WGS sequence"/>
</dbReference>
<organism evidence="2 3">
    <name type="scientific">Rhizobium oryziradicis</name>
    <dbReference type="NCBI Taxonomy" id="1867956"/>
    <lineage>
        <taxon>Bacteria</taxon>
        <taxon>Pseudomonadati</taxon>
        <taxon>Pseudomonadota</taxon>
        <taxon>Alphaproteobacteria</taxon>
        <taxon>Hyphomicrobiales</taxon>
        <taxon>Rhizobiaceae</taxon>
        <taxon>Rhizobium/Agrobacterium group</taxon>
        <taxon>Rhizobium</taxon>
    </lineage>
</organism>
<evidence type="ECO:0000313" key="3">
    <source>
        <dbReference type="Proteomes" id="UP000186894"/>
    </source>
</evidence>
<feature type="domain" description="Nudix hydrolase" evidence="1">
    <location>
        <begin position="13"/>
        <end position="146"/>
    </location>
</feature>
<keyword evidence="3" id="KW-1185">Reference proteome</keyword>
<evidence type="ECO:0000313" key="2">
    <source>
        <dbReference type="EMBL" id="OLP46268.1"/>
    </source>
</evidence>
<dbReference type="PROSITE" id="PS51462">
    <property type="entry name" value="NUDIX"/>
    <property type="match status" value="1"/>
</dbReference>
<dbReference type="InterPro" id="IPR036390">
    <property type="entry name" value="WH_DNA-bd_sf"/>
</dbReference>
<reference evidence="2 3" key="1">
    <citation type="submission" date="2016-09" db="EMBL/GenBank/DDBJ databases">
        <title>Rhizobium oryziradicis sp. nov., isolated from the root of rice.</title>
        <authorList>
            <person name="Zhao J."/>
            <person name="Zhang X."/>
        </authorList>
    </citation>
    <scope>NUCLEOTIDE SEQUENCE [LARGE SCALE GENOMIC DNA]</scope>
    <source>
        <strain evidence="2 3">N19</strain>
    </source>
</reference>
<dbReference type="InterPro" id="IPR054105">
    <property type="entry name" value="WHD_NrtR"/>
</dbReference>
<gene>
    <name evidence="2" type="ORF">BJF95_03065</name>
</gene>
<dbReference type="GO" id="GO:0003824">
    <property type="term" value="F:catalytic activity"/>
    <property type="evidence" value="ECO:0007669"/>
    <property type="project" value="UniProtKB-ARBA"/>
</dbReference>
<dbReference type="Pfam" id="PF21906">
    <property type="entry name" value="WHD_NrtR"/>
    <property type="match status" value="1"/>
</dbReference>
<dbReference type="PANTHER" id="PTHR43736:SF4">
    <property type="entry name" value="SLR1690 PROTEIN"/>
    <property type="match status" value="1"/>
</dbReference>
<dbReference type="STRING" id="1867956.BJF95_03065"/>
<dbReference type="OrthoDB" id="9761969at2"/>
<dbReference type="InterPro" id="IPR015797">
    <property type="entry name" value="NUDIX_hydrolase-like_dom_sf"/>
</dbReference>
<dbReference type="SUPFAM" id="SSF55811">
    <property type="entry name" value="Nudix"/>
    <property type="match status" value="1"/>
</dbReference>
<comment type="caution">
    <text evidence="2">The sequence shown here is derived from an EMBL/GenBank/DDBJ whole genome shotgun (WGS) entry which is preliminary data.</text>
</comment>
<proteinExistence type="predicted"/>
<dbReference type="SUPFAM" id="SSF46785">
    <property type="entry name" value="Winged helix' DNA-binding domain"/>
    <property type="match status" value="1"/>
</dbReference>
<dbReference type="Pfam" id="PF00293">
    <property type="entry name" value="NUDIX"/>
    <property type="match status" value="1"/>
</dbReference>
<evidence type="ECO:0000259" key="1">
    <source>
        <dbReference type="PROSITE" id="PS51462"/>
    </source>
</evidence>
<dbReference type="CDD" id="cd18873">
    <property type="entry name" value="NUDIX_NadM_like"/>
    <property type="match status" value="1"/>
</dbReference>
<dbReference type="InterPro" id="IPR000086">
    <property type="entry name" value="NUDIX_hydrolase_dom"/>
</dbReference>
<protein>
    <recommendedName>
        <fullName evidence="1">Nudix hydrolase domain-containing protein</fullName>
    </recommendedName>
</protein>
<dbReference type="EMBL" id="MKIM01000022">
    <property type="protein sequence ID" value="OLP46268.1"/>
    <property type="molecule type" value="Genomic_DNA"/>
</dbReference>
<accession>A0A1Q8ZWJ4</accession>
<sequence>MKEIGSALRKESLPILTVDVVVLTLDNGQLQVLLHRRPNAPFAGAWALPGGFVRVGEDSDTLAAIQRVLRSKVGATNIYVEQLATYSGEMRDPRGWSLSVAYIALLPKSDLQIVDSPDVALLDTKSLPELAFDHALILKDALARLRGKGAYSTLPAMLLKKEFTLSELQLAYEVVLGEKLDTSAFRRKVGDFEFLEKTGSNSSELSKRPARLFRLKNDVQMFDRTLGRSG</sequence>